<evidence type="ECO:0000313" key="8">
    <source>
        <dbReference type="Proteomes" id="UP000324767"/>
    </source>
</evidence>
<evidence type="ECO:0000256" key="5">
    <source>
        <dbReference type="SAM" id="SignalP"/>
    </source>
</evidence>
<protein>
    <submittedName>
        <fullName evidence="7">Glucooligosaccharide oxidase</fullName>
    </submittedName>
</protein>
<evidence type="ECO:0000313" key="7">
    <source>
        <dbReference type="EMBL" id="KAA6415223.1"/>
    </source>
</evidence>
<evidence type="ECO:0000256" key="3">
    <source>
        <dbReference type="ARBA" id="ARBA00022827"/>
    </source>
</evidence>
<dbReference type="GO" id="GO:0071949">
    <property type="term" value="F:FAD binding"/>
    <property type="evidence" value="ECO:0007669"/>
    <property type="project" value="InterPro"/>
</dbReference>
<dbReference type="AlphaFoldDB" id="A0A5M8PZP4"/>
<dbReference type="PANTHER" id="PTHR42973:SF15">
    <property type="entry name" value="FAD-BINDING PCMH-TYPE DOMAIN-CONTAINING PROTEIN"/>
    <property type="match status" value="1"/>
</dbReference>
<keyword evidence="4" id="KW-0560">Oxidoreductase</keyword>
<feature type="domain" description="FAD-binding PCMH-type" evidence="6">
    <location>
        <begin position="70"/>
        <end position="243"/>
    </location>
</feature>
<dbReference type="InterPro" id="IPR006094">
    <property type="entry name" value="Oxid_FAD_bind_N"/>
</dbReference>
<dbReference type="InterPro" id="IPR016169">
    <property type="entry name" value="FAD-bd_PCMH_sub2"/>
</dbReference>
<dbReference type="InterPro" id="IPR016166">
    <property type="entry name" value="FAD-bd_PCMH"/>
</dbReference>
<organism evidence="7 8">
    <name type="scientific">Lasallia pustulata</name>
    <dbReference type="NCBI Taxonomy" id="136370"/>
    <lineage>
        <taxon>Eukaryota</taxon>
        <taxon>Fungi</taxon>
        <taxon>Dikarya</taxon>
        <taxon>Ascomycota</taxon>
        <taxon>Pezizomycotina</taxon>
        <taxon>Lecanoromycetes</taxon>
        <taxon>OSLEUM clade</taxon>
        <taxon>Umbilicariomycetidae</taxon>
        <taxon>Umbilicariales</taxon>
        <taxon>Umbilicariaceae</taxon>
        <taxon>Lasallia</taxon>
    </lineage>
</organism>
<evidence type="ECO:0000256" key="1">
    <source>
        <dbReference type="ARBA" id="ARBA00005466"/>
    </source>
</evidence>
<keyword evidence="3" id="KW-0274">FAD</keyword>
<dbReference type="SUPFAM" id="SSF56176">
    <property type="entry name" value="FAD-binding/transporter-associated domain-like"/>
    <property type="match status" value="1"/>
</dbReference>
<evidence type="ECO:0000259" key="6">
    <source>
        <dbReference type="PROSITE" id="PS51387"/>
    </source>
</evidence>
<dbReference type="OrthoDB" id="407275at2759"/>
<accession>A0A5M8PZP4</accession>
<sequence length="515" mass="55143">MLLYSLSTVFLVAIIGVSAAPFPETKDSRGHGPSHRAPTLVDCLTNSSVPISLLSSLNFAQLAEPYNLRLPYTPAVIVLPTTPQHVSDGVKCACSTGVKVQAKSGGHSYASYSSGGKNGSLIVDLESLQNISIDNATGIVKVGGGVRLGNLALGIFNQAQRALPHGTCPGVGIGGHFTHGGYGYDSRMWGLALDTIVGLDVVLANGSFIYTTSTAYPEIYYALRGAADAFGIIINFYLQTQPAPSTVINWSFGIPGMFVSAETSTDAFLHIQDFARNASVIDRKIGFGTYLDGQGFSIGGTYLGTLDDFNNKIAPELLRGLPTPSSKSVQAVDWIKSLTMLAGQSLQQPLTNYNAHDNFFAKSITSPESAPLTREALTSYFNYIIQNGVNPPSPWFSIINLYGGPDSQINNKDINFAAYSDRSSLWVFQHYGYAAQTASPFPSGTTPFIDGLSDALTSAQPQTSFGAYLNYVDPSLSPEIAHELYYGSDLYSRLLAIKKEVDPSDVFWNPQAIGT</sequence>
<feature type="signal peptide" evidence="5">
    <location>
        <begin position="1"/>
        <end position="19"/>
    </location>
</feature>
<dbReference type="EMBL" id="VXIT01000002">
    <property type="protein sequence ID" value="KAA6415223.1"/>
    <property type="molecule type" value="Genomic_DNA"/>
</dbReference>
<keyword evidence="5" id="KW-0732">Signal</keyword>
<dbReference type="PROSITE" id="PS51387">
    <property type="entry name" value="FAD_PCMH"/>
    <property type="match status" value="1"/>
</dbReference>
<keyword evidence="2" id="KW-0285">Flavoprotein</keyword>
<comment type="similarity">
    <text evidence="1">Belongs to the oxygen-dependent FAD-linked oxidoreductase family.</text>
</comment>
<reference evidence="7 8" key="1">
    <citation type="submission" date="2019-09" db="EMBL/GenBank/DDBJ databases">
        <title>The hologenome of the rock-dwelling lichen Lasallia pustulata.</title>
        <authorList>
            <person name="Greshake Tzovaras B."/>
            <person name="Segers F."/>
            <person name="Bicker A."/>
            <person name="Dal Grande F."/>
            <person name="Otte J."/>
            <person name="Hankeln T."/>
            <person name="Schmitt I."/>
            <person name="Ebersberger I."/>
        </authorList>
    </citation>
    <scope>NUCLEOTIDE SEQUENCE [LARGE SCALE GENOMIC DNA]</scope>
    <source>
        <strain evidence="7">A1-1</strain>
    </source>
</reference>
<dbReference type="Gene3D" id="3.40.462.20">
    <property type="match status" value="1"/>
</dbReference>
<gene>
    <name evidence="7" type="ORF">FRX48_01976</name>
</gene>
<evidence type="ECO:0000256" key="2">
    <source>
        <dbReference type="ARBA" id="ARBA00022630"/>
    </source>
</evidence>
<dbReference type="Pfam" id="PF01565">
    <property type="entry name" value="FAD_binding_4"/>
    <property type="match status" value="1"/>
</dbReference>
<dbReference type="GO" id="GO:0016491">
    <property type="term" value="F:oxidoreductase activity"/>
    <property type="evidence" value="ECO:0007669"/>
    <property type="project" value="UniProtKB-KW"/>
</dbReference>
<dbReference type="Pfam" id="PF08031">
    <property type="entry name" value="BBE"/>
    <property type="match status" value="1"/>
</dbReference>
<evidence type="ECO:0000256" key="4">
    <source>
        <dbReference type="ARBA" id="ARBA00023002"/>
    </source>
</evidence>
<proteinExistence type="inferred from homology"/>
<dbReference type="Proteomes" id="UP000324767">
    <property type="component" value="Unassembled WGS sequence"/>
</dbReference>
<dbReference type="InterPro" id="IPR036318">
    <property type="entry name" value="FAD-bd_PCMH-like_sf"/>
</dbReference>
<dbReference type="Gene3D" id="3.30.465.10">
    <property type="match status" value="1"/>
</dbReference>
<feature type="chain" id="PRO_5024381930" evidence="5">
    <location>
        <begin position="20"/>
        <end position="515"/>
    </location>
</feature>
<dbReference type="InterPro" id="IPR012951">
    <property type="entry name" value="BBE"/>
</dbReference>
<comment type="caution">
    <text evidence="7">The sequence shown here is derived from an EMBL/GenBank/DDBJ whole genome shotgun (WGS) entry which is preliminary data.</text>
</comment>
<dbReference type="InterPro" id="IPR050416">
    <property type="entry name" value="FAD-linked_Oxidoreductase"/>
</dbReference>
<dbReference type="PANTHER" id="PTHR42973">
    <property type="entry name" value="BINDING OXIDOREDUCTASE, PUTATIVE (AFU_ORTHOLOGUE AFUA_1G17690)-RELATED"/>
    <property type="match status" value="1"/>
</dbReference>
<name>A0A5M8PZP4_9LECA</name>